<evidence type="ECO:0000313" key="4">
    <source>
        <dbReference type="EMBL" id="MBT0961029.1"/>
    </source>
</evidence>
<evidence type="ECO:0000256" key="2">
    <source>
        <dbReference type="SAM" id="SignalP"/>
    </source>
</evidence>
<feature type="signal peptide" evidence="2">
    <location>
        <begin position="1"/>
        <end position="20"/>
    </location>
</feature>
<dbReference type="InterPro" id="IPR025711">
    <property type="entry name" value="PepSY"/>
</dbReference>
<gene>
    <name evidence="4" type="ORF">I8J34_07550</name>
</gene>
<dbReference type="RefSeq" id="WP_214360787.1">
    <property type="nucleotide sequence ID" value="NZ_JAEKFT010000006.1"/>
</dbReference>
<dbReference type="EMBL" id="JAEKFT010000006">
    <property type="protein sequence ID" value="MBT0961029.1"/>
    <property type="molecule type" value="Genomic_DNA"/>
</dbReference>
<organism evidence="4 5">
    <name type="scientific">Denitromonas iodatirespirans</name>
    <dbReference type="NCBI Taxonomy" id="2795389"/>
    <lineage>
        <taxon>Bacteria</taxon>
        <taxon>Pseudomonadati</taxon>
        <taxon>Pseudomonadota</taxon>
        <taxon>Betaproteobacteria</taxon>
        <taxon>Rhodocyclales</taxon>
        <taxon>Zoogloeaceae</taxon>
        <taxon>Denitromonas</taxon>
    </lineage>
</organism>
<evidence type="ECO:0000259" key="3">
    <source>
        <dbReference type="Pfam" id="PF13670"/>
    </source>
</evidence>
<feature type="chain" id="PRO_5037506792" evidence="2">
    <location>
        <begin position="21"/>
        <end position="116"/>
    </location>
</feature>
<dbReference type="Pfam" id="PF13670">
    <property type="entry name" value="PepSY_2"/>
    <property type="match status" value="1"/>
</dbReference>
<keyword evidence="5" id="KW-1185">Reference proteome</keyword>
<sequence>MKTRTLILTLALGGGLLAGAAAVAPVFAQSDAAPAVRQDDGLSMPQIHDALTAAGYRNINAIERERNRYEVKASDADGRRVELSVDPMTGKVMKTETRRDRREEATRERRGSDGAK</sequence>
<feature type="region of interest" description="Disordered" evidence="1">
    <location>
        <begin position="86"/>
        <end position="116"/>
    </location>
</feature>
<name>A0A944H7B9_DENI1</name>
<feature type="domain" description="PepSY" evidence="3">
    <location>
        <begin position="20"/>
        <end position="96"/>
    </location>
</feature>
<reference evidence="5" key="1">
    <citation type="journal article" date="2022" name="ISME J.">
        <title>Genetic and phylogenetic analysis of dissimilatory iodate-reducing bacteria identifies potential niches across the world's oceans.</title>
        <authorList>
            <person name="Reyes-Umana V."/>
            <person name="Henning Z."/>
            <person name="Lee K."/>
            <person name="Barnum T.P."/>
            <person name="Coates J.D."/>
        </authorList>
    </citation>
    <scope>NUCLEOTIDE SEQUENCE [LARGE SCALE GENOMIC DNA]</scope>
    <source>
        <strain evidence="5">IR12</strain>
    </source>
</reference>
<evidence type="ECO:0000256" key="1">
    <source>
        <dbReference type="SAM" id="MobiDB-lite"/>
    </source>
</evidence>
<feature type="compositionally biased region" description="Basic and acidic residues" evidence="1">
    <location>
        <begin position="93"/>
        <end position="116"/>
    </location>
</feature>
<evidence type="ECO:0000313" key="5">
    <source>
        <dbReference type="Proteomes" id="UP000694660"/>
    </source>
</evidence>
<protein>
    <submittedName>
        <fullName evidence="4">PepSY domain-containing protein</fullName>
    </submittedName>
</protein>
<keyword evidence="2" id="KW-0732">Signal</keyword>
<comment type="caution">
    <text evidence="4">The sequence shown here is derived from an EMBL/GenBank/DDBJ whole genome shotgun (WGS) entry which is preliminary data.</text>
</comment>
<dbReference type="Proteomes" id="UP000694660">
    <property type="component" value="Unassembled WGS sequence"/>
</dbReference>
<dbReference type="AlphaFoldDB" id="A0A944H7B9"/>
<proteinExistence type="predicted"/>
<accession>A0A944H7B9</accession>